<feature type="region of interest" description="Sigma-70 factor domain-2" evidence="6">
    <location>
        <begin position="132"/>
        <end position="202"/>
    </location>
</feature>
<keyword evidence="4 6" id="KW-0238">DNA-binding</keyword>
<dbReference type="PROSITE" id="PS00716">
    <property type="entry name" value="SIGMA70_2"/>
    <property type="match status" value="1"/>
</dbReference>
<proteinExistence type="inferred from homology"/>
<dbReference type="Pfam" id="PF04539">
    <property type="entry name" value="Sigma70_r3"/>
    <property type="match status" value="1"/>
</dbReference>
<comment type="subunit">
    <text evidence="6">Interacts transiently with the RNA polymerase catalytic core.</text>
</comment>
<feature type="domain" description="RNA polymerase sigma-70" evidence="8">
    <location>
        <begin position="325"/>
        <end position="351"/>
    </location>
</feature>
<dbReference type="Gene3D" id="1.10.10.10">
    <property type="entry name" value="Winged helix-like DNA-binding domain superfamily/Winged helix DNA-binding domain"/>
    <property type="match status" value="2"/>
</dbReference>
<dbReference type="InterPro" id="IPR000943">
    <property type="entry name" value="RNA_pol_sigma70"/>
</dbReference>
<evidence type="ECO:0000313" key="9">
    <source>
        <dbReference type="EMBL" id="HIS83583.1"/>
    </source>
</evidence>
<organism evidence="9 10">
    <name type="scientific">Candidatus Scatenecus faecavium</name>
    <dbReference type="NCBI Taxonomy" id="2840915"/>
    <lineage>
        <taxon>Bacteria</taxon>
        <taxon>Candidatus Scatenecus</taxon>
    </lineage>
</organism>
<dbReference type="InterPro" id="IPR036388">
    <property type="entry name" value="WH-like_DNA-bd_sf"/>
</dbReference>
<dbReference type="InterPro" id="IPR014284">
    <property type="entry name" value="RNA_pol_sigma-70_dom"/>
</dbReference>
<keyword evidence="5 6" id="KW-0804">Transcription</keyword>
<dbReference type="PROSITE" id="PS00715">
    <property type="entry name" value="SIGMA70_1"/>
    <property type="match status" value="1"/>
</dbReference>
<evidence type="ECO:0000256" key="5">
    <source>
        <dbReference type="ARBA" id="ARBA00023163"/>
    </source>
</evidence>
<comment type="function">
    <text evidence="6">Sigma factors are initiation factors that promote the attachment of RNA polymerase to specific initiation sites and are then released. This sigma factor is the primary sigma factor during exponential growth.</text>
</comment>
<dbReference type="CDD" id="cd06171">
    <property type="entry name" value="Sigma70_r4"/>
    <property type="match status" value="1"/>
</dbReference>
<keyword evidence="2 6" id="KW-0805">Transcription regulation</keyword>
<reference evidence="9" key="1">
    <citation type="submission" date="2020-10" db="EMBL/GenBank/DDBJ databases">
        <authorList>
            <person name="Gilroy R."/>
        </authorList>
    </citation>
    <scope>NUCLEOTIDE SEQUENCE</scope>
    <source>
        <strain evidence="9">CHK152-2994</strain>
    </source>
</reference>
<dbReference type="InterPro" id="IPR050239">
    <property type="entry name" value="Sigma-70_RNA_pol_init_factors"/>
</dbReference>
<dbReference type="InterPro" id="IPR012760">
    <property type="entry name" value="RNA_pol_sigma_RpoD_C"/>
</dbReference>
<feature type="region of interest" description="Sigma-70 factor domain-3" evidence="6">
    <location>
        <begin position="211"/>
        <end position="287"/>
    </location>
</feature>
<dbReference type="AlphaFoldDB" id="A0A9D1FX62"/>
<evidence type="ECO:0000256" key="6">
    <source>
        <dbReference type="HAMAP-Rule" id="MF_00963"/>
    </source>
</evidence>
<comment type="subcellular location">
    <subcellularLocation>
        <location evidence="6">Cytoplasm</location>
    </subcellularLocation>
</comment>
<dbReference type="InterPro" id="IPR009042">
    <property type="entry name" value="RNA_pol_sigma70_r1_2"/>
</dbReference>
<dbReference type="GO" id="GO:0005737">
    <property type="term" value="C:cytoplasm"/>
    <property type="evidence" value="ECO:0007669"/>
    <property type="project" value="UniProtKB-SubCell"/>
</dbReference>
<reference evidence="9" key="2">
    <citation type="journal article" date="2021" name="PeerJ">
        <title>Extensive microbial diversity within the chicken gut microbiome revealed by metagenomics and culture.</title>
        <authorList>
            <person name="Gilroy R."/>
            <person name="Ravi A."/>
            <person name="Getino M."/>
            <person name="Pursley I."/>
            <person name="Horton D.L."/>
            <person name="Alikhan N.F."/>
            <person name="Baker D."/>
            <person name="Gharbi K."/>
            <person name="Hall N."/>
            <person name="Watson M."/>
            <person name="Adriaenssens E.M."/>
            <person name="Foster-Nyarko E."/>
            <person name="Jarju S."/>
            <person name="Secka A."/>
            <person name="Antonio M."/>
            <person name="Oren A."/>
            <person name="Chaudhuri R.R."/>
            <person name="La Ragione R."/>
            <person name="Hildebrand F."/>
            <person name="Pallen M.J."/>
        </authorList>
    </citation>
    <scope>NUCLEOTIDE SEQUENCE</scope>
    <source>
        <strain evidence="9">CHK152-2994</strain>
    </source>
</reference>
<dbReference type="InterPro" id="IPR007624">
    <property type="entry name" value="RNA_pol_sigma70_r3"/>
</dbReference>
<dbReference type="Pfam" id="PF04542">
    <property type="entry name" value="Sigma70_r2"/>
    <property type="match status" value="1"/>
</dbReference>
<accession>A0A9D1FX62</accession>
<dbReference type="Proteomes" id="UP000824139">
    <property type="component" value="Unassembled WGS sequence"/>
</dbReference>
<feature type="region of interest" description="Sigma-70 factor domain-4" evidence="6">
    <location>
        <begin position="300"/>
        <end position="353"/>
    </location>
</feature>
<keyword evidence="1 6" id="KW-0963">Cytoplasm</keyword>
<comment type="caution">
    <text evidence="9">The sequence shown here is derived from an EMBL/GenBank/DDBJ whole genome shotgun (WGS) entry which is preliminary data.</text>
</comment>
<dbReference type="InterPro" id="IPR007627">
    <property type="entry name" value="RNA_pol_sigma70_r2"/>
</dbReference>
<dbReference type="HAMAP" id="MF_00963">
    <property type="entry name" value="Sigma70_RpoD_SigA"/>
    <property type="match status" value="1"/>
</dbReference>
<dbReference type="InterPro" id="IPR007630">
    <property type="entry name" value="RNA_pol_sigma70_r4"/>
</dbReference>
<feature type="short sequence motif" description="Interaction with polymerase core subunit RpoC" evidence="6">
    <location>
        <begin position="156"/>
        <end position="159"/>
    </location>
</feature>
<dbReference type="Pfam" id="PF00140">
    <property type="entry name" value="Sigma70_r1_2"/>
    <property type="match status" value="1"/>
</dbReference>
<feature type="DNA-binding region" description="H-T-H motif" evidence="6">
    <location>
        <begin position="326"/>
        <end position="345"/>
    </location>
</feature>
<dbReference type="InterPro" id="IPR028630">
    <property type="entry name" value="Sigma70_RpoD"/>
</dbReference>
<keyword evidence="3 6" id="KW-0731">Sigma factor</keyword>
<evidence type="ECO:0000256" key="1">
    <source>
        <dbReference type="ARBA" id="ARBA00022490"/>
    </source>
</evidence>
<dbReference type="PANTHER" id="PTHR30603">
    <property type="entry name" value="RNA POLYMERASE SIGMA FACTOR RPO"/>
    <property type="match status" value="1"/>
</dbReference>
<evidence type="ECO:0000256" key="2">
    <source>
        <dbReference type="ARBA" id="ARBA00023015"/>
    </source>
</evidence>
<name>A0A9D1FX62_9BACT</name>
<evidence type="ECO:0000256" key="3">
    <source>
        <dbReference type="ARBA" id="ARBA00023082"/>
    </source>
</evidence>
<dbReference type="InterPro" id="IPR013324">
    <property type="entry name" value="RNA_pol_sigma_r3/r4-like"/>
</dbReference>
<comment type="similarity">
    <text evidence="6">Belongs to the sigma-70 factor family. RpoD/SigA subfamily.</text>
</comment>
<dbReference type="SUPFAM" id="SSF88946">
    <property type="entry name" value="Sigma2 domain of RNA polymerase sigma factors"/>
    <property type="match status" value="1"/>
</dbReference>
<evidence type="ECO:0000259" key="7">
    <source>
        <dbReference type="PROSITE" id="PS00715"/>
    </source>
</evidence>
<dbReference type="Pfam" id="PF04545">
    <property type="entry name" value="Sigma70_r4"/>
    <property type="match status" value="1"/>
</dbReference>
<dbReference type="GO" id="GO:0006352">
    <property type="term" value="P:DNA-templated transcription initiation"/>
    <property type="evidence" value="ECO:0007669"/>
    <property type="project" value="UniProtKB-UniRule"/>
</dbReference>
<dbReference type="EMBL" id="DVJO01000178">
    <property type="protein sequence ID" value="HIS83583.1"/>
    <property type="molecule type" value="Genomic_DNA"/>
</dbReference>
<protein>
    <recommendedName>
        <fullName evidence="6">RNA polymerase sigma factor SigA</fullName>
    </recommendedName>
</protein>
<dbReference type="GO" id="GO:0016987">
    <property type="term" value="F:sigma factor activity"/>
    <property type="evidence" value="ECO:0007669"/>
    <property type="project" value="UniProtKB-UniRule"/>
</dbReference>
<evidence type="ECO:0000313" key="10">
    <source>
        <dbReference type="Proteomes" id="UP000824139"/>
    </source>
</evidence>
<dbReference type="PANTHER" id="PTHR30603:SF60">
    <property type="entry name" value="RNA POLYMERASE SIGMA FACTOR RPOD"/>
    <property type="match status" value="1"/>
</dbReference>
<dbReference type="NCBIfam" id="TIGR02393">
    <property type="entry name" value="RpoD_Cterm"/>
    <property type="match status" value="1"/>
</dbReference>
<dbReference type="Gene3D" id="1.10.601.10">
    <property type="entry name" value="RNA Polymerase Primary Sigma Factor"/>
    <property type="match status" value="2"/>
</dbReference>
<evidence type="ECO:0000256" key="4">
    <source>
        <dbReference type="ARBA" id="ARBA00023125"/>
    </source>
</evidence>
<dbReference type="SUPFAM" id="SSF88659">
    <property type="entry name" value="Sigma3 and sigma4 domains of RNA polymerase sigma factors"/>
    <property type="match status" value="2"/>
</dbReference>
<gene>
    <name evidence="9" type="primary">rpoD</name>
    <name evidence="6" type="synonym">sigA</name>
    <name evidence="9" type="ORF">IAD41_08285</name>
</gene>
<dbReference type="GO" id="GO:0003677">
    <property type="term" value="F:DNA binding"/>
    <property type="evidence" value="ECO:0007669"/>
    <property type="project" value="UniProtKB-UniRule"/>
</dbReference>
<dbReference type="PRINTS" id="PR00046">
    <property type="entry name" value="SIGMA70FCT"/>
</dbReference>
<dbReference type="InterPro" id="IPR013325">
    <property type="entry name" value="RNA_pol_sigma_r2"/>
</dbReference>
<evidence type="ECO:0000259" key="8">
    <source>
        <dbReference type="PROSITE" id="PS00716"/>
    </source>
</evidence>
<dbReference type="FunFam" id="1.10.10.10:FF:000004">
    <property type="entry name" value="RNA polymerase sigma factor SigA"/>
    <property type="match status" value="1"/>
</dbReference>
<dbReference type="NCBIfam" id="TIGR02937">
    <property type="entry name" value="sigma70-ECF"/>
    <property type="match status" value="1"/>
</dbReference>
<feature type="domain" description="RNA polymerase sigma-70" evidence="7">
    <location>
        <begin position="156"/>
        <end position="169"/>
    </location>
</feature>
<dbReference type="FunFam" id="1.10.601.10:FF:000001">
    <property type="entry name" value="RNA polymerase sigma factor SigA"/>
    <property type="match status" value="1"/>
</dbReference>
<sequence>MTKKRQPSSSIVSILEDDNLNIPDIGEDSSLDHEHDDVNYMNMDISTDNIEDIVTAKIDTKMNLDDIYMMNSSEEENPNDFEVPKGIAVDDPVRLYLREIGRIKLLSANEEIELARKILEGGTPGAIAKRKLVQANLRLVVSIAKKYVGRGMLFLDLIQEGNLGLIRAAEKFDHERGFKFSTYATWWIRQAITRAIADQARTIRIPVHMVETINKLKKVTRRLAQELSRKPTEDELALEMNVSIPKLREIIKIAQEPLSLETPIGKEEDSRLGDFIEDKEADAPIKTVASELLREDLAEVLCTLSPRERDVLRLRFGMDDGRQRTLEEVGQLFGVTRERIRQIEAKALRKLRHPNRSKRLREYVES</sequence>